<evidence type="ECO:0000256" key="1">
    <source>
        <dbReference type="SAM" id="MobiDB-lite"/>
    </source>
</evidence>
<accession>A0A9W4GZ47</accession>
<protein>
    <submittedName>
        <fullName evidence="2">Uncharacterized protein</fullName>
    </submittedName>
</protein>
<organism evidence="2 3">
    <name type="scientific">Actinacidiphila bryophytorum</name>
    <dbReference type="NCBI Taxonomy" id="1436133"/>
    <lineage>
        <taxon>Bacteria</taxon>
        <taxon>Bacillati</taxon>
        <taxon>Actinomycetota</taxon>
        <taxon>Actinomycetes</taxon>
        <taxon>Kitasatosporales</taxon>
        <taxon>Streptomycetaceae</taxon>
        <taxon>Actinacidiphila</taxon>
    </lineage>
</organism>
<dbReference type="AlphaFoldDB" id="A0A9W4GZ47"/>
<proteinExistence type="predicted"/>
<sequence length="200" mass="21674">MARQGAGRRCARAAHRDGQHRRRRRHAQRPGGDAARHRLRGLRRPLRRRPAQRQGPGHLGAARRRTHLVLARARPADPHGRTRGPAGRRGHPPGLPRPLAPLPGRRLHRQGQRPAGRARGVRARAPRSRGPGGRAPRADPRQPRRLPAACRGGRVLPGPPGAVAPAAALHPRGRRLVPHFAVAMTHPRGGGARRTPPSAG</sequence>
<name>A0A9W4GZ47_9ACTN</name>
<reference evidence="2" key="1">
    <citation type="submission" date="2021-06" db="EMBL/GenBank/DDBJ databases">
        <authorList>
            <person name="Arsene-Ploetze F."/>
        </authorList>
    </citation>
    <scope>NUCLEOTIDE SEQUENCE</scope>
    <source>
        <strain evidence="2">SBRY1</strain>
    </source>
</reference>
<comment type="caution">
    <text evidence="2">The sequence shown here is derived from an EMBL/GenBank/DDBJ whole genome shotgun (WGS) entry which is preliminary data.</text>
</comment>
<evidence type="ECO:0000313" key="2">
    <source>
        <dbReference type="EMBL" id="CAG7622191.1"/>
    </source>
</evidence>
<feature type="compositionally biased region" description="Basic residues" evidence="1">
    <location>
        <begin position="9"/>
        <end position="28"/>
    </location>
</feature>
<evidence type="ECO:0000313" key="3">
    <source>
        <dbReference type="Proteomes" id="UP001153328"/>
    </source>
</evidence>
<dbReference type="Proteomes" id="UP001153328">
    <property type="component" value="Unassembled WGS sequence"/>
</dbReference>
<feature type="compositionally biased region" description="Basic residues" evidence="1">
    <location>
        <begin position="37"/>
        <end position="51"/>
    </location>
</feature>
<dbReference type="EMBL" id="CAJVAX010000006">
    <property type="protein sequence ID" value="CAG7622191.1"/>
    <property type="molecule type" value="Genomic_DNA"/>
</dbReference>
<feature type="region of interest" description="Disordered" evidence="1">
    <location>
        <begin position="1"/>
        <end position="169"/>
    </location>
</feature>
<feature type="compositionally biased region" description="Low complexity" evidence="1">
    <location>
        <begin position="145"/>
        <end position="156"/>
    </location>
</feature>
<keyword evidence="3" id="KW-1185">Reference proteome</keyword>
<gene>
    <name evidence="2" type="ORF">SBRY_140127</name>
</gene>